<dbReference type="Pfam" id="PF04233">
    <property type="entry name" value="Phage_Mu_F"/>
    <property type="match status" value="1"/>
</dbReference>
<feature type="region of interest" description="Disordered" evidence="1">
    <location>
        <begin position="1"/>
        <end position="21"/>
    </location>
</feature>
<keyword evidence="4" id="KW-1185">Reference proteome</keyword>
<name>A0A547PW17_9RHOB</name>
<comment type="caution">
    <text evidence="3">The sequence shown here is derived from an EMBL/GenBank/DDBJ whole genome shotgun (WGS) entry which is preliminary data.</text>
</comment>
<sequence length="459" mass="51555">MPASAAAWGSEMEGPDVGPGVGLKPLLPEEALAYFRSKGLAPPDDRFDYRDVWQQEHARSFVVAKAMQDDVLTTIRDSLTAAMVDGTLLEDWKASLKPTLQEAGWWGDSLIEDPRTGEIETVRLGSDRRLRVISDTNMRSALAAGRWARIDRTKRAFPYLGYRQIDRPTKREEHKRFDGLVRPVDDPVWAQIYPPNGWFCKCAVFQITQGQIDRGEFTVSPPFDLDEVAVPNPRRGPEDVVPDGVDPAFDGNPGRDWLDMERRMDRIAGDDRPAGHQARIGLAAQLRQNILFEGFERGAFLTPEGRIFAPVQATKARPSRLRGLPPELELPPGSSFIHSHPSERPLSPQDLASAIDYQLADVTAVTPAGNVYQARPRLRDRVLLDRSLTDFLTEISAGWSVPYLDGLGDLEREVLIQHARLRWLDRQGIIAYSYDVSGWVHRLFADRAALLEVLDDVHR</sequence>
<dbReference type="OrthoDB" id="9813502at2"/>
<protein>
    <recommendedName>
        <fullName evidence="2">Phage head morphogenesis domain-containing protein</fullName>
    </recommendedName>
</protein>
<accession>A0A547PW17</accession>
<gene>
    <name evidence="3" type="ORF">FEV53_11825</name>
</gene>
<evidence type="ECO:0000313" key="3">
    <source>
        <dbReference type="EMBL" id="TRD18337.1"/>
    </source>
</evidence>
<proteinExistence type="predicted"/>
<dbReference type="InterPro" id="IPR006528">
    <property type="entry name" value="Phage_head_morphogenesis_dom"/>
</dbReference>
<dbReference type="AlphaFoldDB" id="A0A547PW17"/>
<evidence type="ECO:0000256" key="1">
    <source>
        <dbReference type="SAM" id="MobiDB-lite"/>
    </source>
</evidence>
<reference evidence="3 4" key="1">
    <citation type="submission" date="2019-06" db="EMBL/GenBank/DDBJ databases">
        <title>Paenimaribius caenipelagi gen. nov., sp. nov., isolated from a tidal flat.</title>
        <authorList>
            <person name="Yoon J.-H."/>
        </authorList>
    </citation>
    <scope>NUCLEOTIDE SEQUENCE [LARGE SCALE GENOMIC DNA]</scope>
    <source>
        <strain evidence="3 4">JBTF-M29</strain>
    </source>
</reference>
<feature type="region of interest" description="Disordered" evidence="1">
    <location>
        <begin position="233"/>
        <end position="257"/>
    </location>
</feature>
<dbReference type="EMBL" id="VFSV01000020">
    <property type="protein sequence ID" value="TRD18337.1"/>
    <property type="molecule type" value="Genomic_DNA"/>
</dbReference>
<organism evidence="3 4">
    <name type="scientific">Palleronia caenipelagi</name>
    <dbReference type="NCBI Taxonomy" id="2489174"/>
    <lineage>
        <taxon>Bacteria</taxon>
        <taxon>Pseudomonadati</taxon>
        <taxon>Pseudomonadota</taxon>
        <taxon>Alphaproteobacteria</taxon>
        <taxon>Rhodobacterales</taxon>
        <taxon>Roseobacteraceae</taxon>
        <taxon>Palleronia</taxon>
    </lineage>
</organism>
<dbReference type="Proteomes" id="UP000318590">
    <property type="component" value="Unassembled WGS sequence"/>
</dbReference>
<feature type="domain" description="Phage head morphogenesis" evidence="2">
    <location>
        <begin position="74"/>
        <end position="204"/>
    </location>
</feature>
<evidence type="ECO:0000313" key="4">
    <source>
        <dbReference type="Proteomes" id="UP000318590"/>
    </source>
</evidence>
<evidence type="ECO:0000259" key="2">
    <source>
        <dbReference type="Pfam" id="PF04233"/>
    </source>
</evidence>